<sequence length="124" mass="14343">MNMRDVKNEEKKNRDLPLLLFDLQNVIPTPHVNISSLFYLRKLNVYNLIAYYKPTKQVYCALWSENLSGPTGNNIASAFHKILTLLTEESNLTELITWSDSYVSQNRNPTIWFSSFFSSTFSQG</sequence>
<comment type="caution">
    <text evidence="1">The sequence shown here is derived from an EMBL/GenBank/DDBJ whole genome shotgun (WGS) entry which is preliminary data.</text>
</comment>
<evidence type="ECO:0000313" key="2">
    <source>
        <dbReference type="Proteomes" id="UP000499080"/>
    </source>
</evidence>
<organism evidence="1 2">
    <name type="scientific">Araneus ventricosus</name>
    <name type="common">Orbweaver spider</name>
    <name type="synonym">Epeira ventricosa</name>
    <dbReference type="NCBI Taxonomy" id="182803"/>
    <lineage>
        <taxon>Eukaryota</taxon>
        <taxon>Metazoa</taxon>
        <taxon>Ecdysozoa</taxon>
        <taxon>Arthropoda</taxon>
        <taxon>Chelicerata</taxon>
        <taxon>Arachnida</taxon>
        <taxon>Araneae</taxon>
        <taxon>Araneomorphae</taxon>
        <taxon>Entelegynae</taxon>
        <taxon>Araneoidea</taxon>
        <taxon>Araneidae</taxon>
        <taxon>Araneus</taxon>
    </lineage>
</organism>
<accession>A0A4Y2SUF7</accession>
<name>A0A4Y2SUF7_ARAVE</name>
<dbReference type="AlphaFoldDB" id="A0A4Y2SUF7"/>
<proteinExistence type="predicted"/>
<dbReference type="EMBL" id="BGPR01023808">
    <property type="protein sequence ID" value="GBN91273.1"/>
    <property type="molecule type" value="Genomic_DNA"/>
</dbReference>
<evidence type="ECO:0000313" key="1">
    <source>
        <dbReference type="EMBL" id="GBN91273.1"/>
    </source>
</evidence>
<reference evidence="1 2" key="1">
    <citation type="journal article" date="2019" name="Sci. Rep.">
        <title>Orb-weaving spider Araneus ventricosus genome elucidates the spidroin gene catalogue.</title>
        <authorList>
            <person name="Kono N."/>
            <person name="Nakamura H."/>
            <person name="Ohtoshi R."/>
            <person name="Moran D.A.P."/>
            <person name="Shinohara A."/>
            <person name="Yoshida Y."/>
            <person name="Fujiwara M."/>
            <person name="Mori M."/>
            <person name="Tomita M."/>
            <person name="Arakawa K."/>
        </authorList>
    </citation>
    <scope>NUCLEOTIDE SEQUENCE [LARGE SCALE GENOMIC DNA]</scope>
</reference>
<keyword evidence="2" id="KW-1185">Reference proteome</keyword>
<dbReference type="Proteomes" id="UP000499080">
    <property type="component" value="Unassembled WGS sequence"/>
</dbReference>
<protein>
    <submittedName>
        <fullName evidence="1">Uncharacterized protein</fullName>
    </submittedName>
</protein>
<gene>
    <name evidence="1" type="ORF">AVEN_45665_1</name>
</gene>